<comment type="cofactor">
    <cofactor evidence="1">
        <name>(R)-lipoate</name>
        <dbReference type="ChEBI" id="CHEBI:83088"/>
    </cofactor>
</comment>
<evidence type="ECO:0000256" key="1">
    <source>
        <dbReference type="ARBA" id="ARBA00001938"/>
    </source>
</evidence>
<dbReference type="AlphaFoldDB" id="A0A9X7MZ60"/>
<dbReference type="EMBL" id="CP043626">
    <property type="protein sequence ID" value="QEY72044.1"/>
    <property type="molecule type" value="Genomic_DNA"/>
</dbReference>
<keyword evidence="5" id="KW-1185">Reference proteome</keyword>
<organism evidence="4 5">
    <name type="scientific">Pseudomonas denitrificans</name>
    <dbReference type="NCBI Taxonomy" id="43306"/>
    <lineage>
        <taxon>Bacteria</taxon>
        <taxon>Pseudomonadati</taxon>
        <taxon>Pseudomonadota</taxon>
        <taxon>Gammaproteobacteria</taxon>
        <taxon>Pseudomonadales</taxon>
        <taxon>Pseudomonadaceae</taxon>
        <taxon>Halopseudomonas</taxon>
    </lineage>
</organism>
<dbReference type="CDD" id="cd06849">
    <property type="entry name" value="lipoyl_domain"/>
    <property type="match status" value="1"/>
</dbReference>
<protein>
    <recommendedName>
        <fullName evidence="3">Lipoyl-binding domain-containing protein</fullName>
    </recommendedName>
</protein>
<dbReference type="PROSITE" id="PS00189">
    <property type="entry name" value="LIPOYL"/>
    <property type="match status" value="1"/>
</dbReference>
<evidence type="ECO:0000259" key="3">
    <source>
        <dbReference type="PROSITE" id="PS50968"/>
    </source>
</evidence>
<dbReference type="PROSITE" id="PS50968">
    <property type="entry name" value="BIOTINYL_LIPOYL"/>
    <property type="match status" value="1"/>
</dbReference>
<dbReference type="InterPro" id="IPR000089">
    <property type="entry name" value="Biotin_lipoyl"/>
</dbReference>
<dbReference type="InterPro" id="IPR011053">
    <property type="entry name" value="Single_hybrid_motif"/>
</dbReference>
<evidence type="ECO:0000313" key="5">
    <source>
        <dbReference type="Proteomes" id="UP000326659"/>
    </source>
</evidence>
<proteinExistence type="predicted"/>
<dbReference type="OrthoDB" id="9805770at2"/>
<dbReference type="Proteomes" id="UP000326659">
    <property type="component" value="Chromosome"/>
</dbReference>
<keyword evidence="2" id="KW-0450">Lipoyl</keyword>
<dbReference type="SUPFAM" id="SSF51230">
    <property type="entry name" value="Single hybrid motif"/>
    <property type="match status" value="1"/>
</dbReference>
<dbReference type="KEGG" id="pden:F1C79_10705"/>
<sequence>MQQLMVPDIGDFKDLPVVEVLIKAGDVVSVEQPLIVLESDKAVMDVPSTLSCTIREVLIKPGDKVSRAV</sequence>
<accession>A0A9X7MZ60</accession>
<dbReference type="InterPro" id="IPR003016">
    <property type="entry name" value="2-oxoA_DH_lipoyl-BS"/>
</dbReference>
<evidence type="ECO:0000313" key="4">
    <source>
        <dbReference type="EMBL" id="QEY72044.1"/>
    </source>
</evidence>
<dbReference type="RefSeq" id="WP_151187389.1">
    <property type="nucleotide sequence ID" value="NZ_CP043626.1"/>
</dbReference>
<dbReference type="Pfam" id="PF00364">
    <property type="entry name" value="Biotin_lipoyl"/>
    <property type="match status" value="1"/>
</dbReference>
<feature type="domain" description="Lipoyl-binding" evidence="3">
    <location>
        <begin position="1"/>
        <end position="69"/>
    </location>
</feature>
<dbReference type="Gene3D" id="2.40.50.100">
    <property type="match status" value="1"/>
</dbReference>
<evidence type="ECO:0000256" key="2">
    <source>
        <dbReference type="ARBA" id="ARBA00022823"/>
    </source>
</evidence>
<gene>
    <name evidence="4" type="ORF">F1C79_10705</name>
</gene>
<reference evidence="4 5" key="1">
    <citation type="submission" date="2019-09" db="EMBL/GenBank/DDBJ databases">
        <title>Prosopis cineraria nodule microbiome.</title>
        <authorList>
            <person name="Chaluvadi S.R."/>
            <person name="Ali R."/>
            <person name="Wang X."/>
        </authorList>
    </citation>
    <scope>NUCLEOTIDE SEQUENCE [LARGE SCALE GENOMIC DNA]</scope>
    <source>
        <strain evidence="4 5">BG1</strain>
    </source>
</reference>
<name>A0A9X7MZ60_PSEDE</name>